<evidence type="ECO:0000313" key="3">
    <source>
        <dbReference type="EMBL" id="THH17051.1"/>
    </source>
</evidence>
<dbReference type="InterPro" id="IPR013083">
    <property type="entry name" value="Znf_RING/FYVE/PHD"/>
</dbReference>
<dbReference type="Gene3D" id="3.30.40.10">
    <property type="entry name" value="Zinc/RING finger domain, C3HC4 (zinc finger)"/>
    <property type="match status" value="1"/>
</dbReference>
<evidence type="ECO:0000256" key="2">
    <source>
        <dbReference type="SAM" id="MobiDB-lite"/>
    </source>
</evidence>
<evidence type="ECO:0008006" key="5">
    <source>
        <dbReference type="Google" id="ProtNLM"/>
    </source>
</evidence>
<keyword evidence="1" id="KW-0175">Coiled coil</keyword>
<feature type="coiled-coil region" evidence="1">
    <location>
        <begin position="316"/>
        <end position="343"/>
    </location>
</feature>
<comment type="caution">
    <text evidence="3">The sequence shown here is derived from an EMBL/GenBank/DDBJ whole genome shotgun (WGS) entry which is preliminary data.</text>
</comment>
<feature type="compositionally biased region" description="Polar residues" evidence="2">
    <location>
        <begin position="394"/>
        <end position="433"/>
    </location>
</feature>
<dbReference type="OrthoDB" id="6105938at2759"/>
<feature type="compositionally biased region" description="Polar residues" evidence="2">
    <location>
        <begin position="448"/>
        <end position="480"/>
    </location>
</feature>
<feature type="compositionally biased region" description="Polar residues" evidence="2">
    <location>
        <begin position="371"/>
        <end position="384"/>
    </location>
</feature>
<dbReference type="EMBL" id="SGPL01000129">
    <property type="protein sequence ID" value="THH17051.1"/>
    <property type="molecule type" value="Genomic_DNA"/>
</dbReference>
<reference evidence="3 4" key="1">
    <citation type="submission" date="2019-02" db="EMBL/GenBank/DDBJ databases">
        <title>Genome sequencing of the rare red list fungi Bondarzewia mesenterica.</title>
        <authorList>
            <person name="Buettner E."/>
            <person name="Kellner H."/>
        </authorList>
    </citation>
    <scope>NUCLEOTIDE SEQUENCE [LARGE SCALE GENOMIC DNA]</scope>
    <source>
        <strain evidence="3 4">DSM 108281</strain>
    </source>
</reference>
<feature type="region of interest" description="Disordered" evidence="2">
    <location>
        <begin position="448"/>
        <end position="598"/>
    </location>
</feature>
<organism evidence="3 4">
    <name type="scientific">Bondarzewia mesenterica</name>
    <dbReference type="NCBI Taxonomy" id="1095465"/>
    <lineage>
        <taxon>Eukaryota</taxon>
        <taxon>Fungi</taxon>
        <taxon>Dikarya</taxon>
        <taxon>Basidiomycota</taxon>
        <taxon>Agaricomycotina</taxon>
        <taxon>Agaricomycetes</taxon>
        <taxon>Russulales</taxon>
        <taxon>Bondarzewiaceae</taxon>
        <taxon>Bondarzewia</taxon>
    </lineage>
</organism>
<feature type="region of interest" description="Disordered" evidence="2">
    <location>
        <begin position="31"/>
        <end position="50"/>
    </location>
</feature>
<proteinExistence type="predicted"/>
<feature type="region of interest" description="Disordered" evidence="2">
    <location>
        <begin position="367"/>
        <end position="433"/>
    </location>
</feature>
<sequence length="598" mass="64864">MASRVCSETAIRTPEKALDVSRLCTAKGIRNKPKADEAQGEMGRRFSTGTSRRQMLRDILKSSARHAFDSHRDKAEAGRGGMWAAKPLSEYAHPRALFSLRRLRQRVWPAKYASFHPLRSAVLPLSTRLTIKQSPPLGHILCRDCCTTIIEKNSPRLPAVCPFCREEFTQPSIRLIRIDFSATHLLSGASTPRRSPLSPRTPLIIEDDFPPDLALKASATALFPQDEARRLESKVAKLAAKKCSVDEVTALHKELQDWLASDAGNADPVSAASASRPSRVLIAPSSLRPKKSSSLYLSALLLHAILANHHAFQDATKAAKAAENTLKEKVNALEIEKGKLEVELLKCVPRRPPRLFHQPDIVSLLHHRQKAQSQKVQDAPQTPQRAADLGGRYKSTTPTASHQGPSTPTPMSRAQSLSPPSTRVSSPTNMSTHFLPSLTRLTFSTHAHTRSASVAPGATSSTHARATPLTRSPSVAPTTLSTSVASPTRAPSTAPRPPLRSATPHVPFSSQHHPLRSATPHIPSPVPTRSTIPTPTPTPTPRKTRTLSNPSMPDHRLWYPAQAAPQPVVSSRHTPTQASTVAAAGRPMGPRTAAGTRS</sequence>
<evidence type="ECO:0000313" key="4">
    <source>
        <dbReference type="Proteomes" id="UP000310158"/>
    </source>
</evidence>
<protein>
    <recommendedName>
        <fullName evidence="5">RING-type domain-containing protein</fullName>
    </recommendedName>
</protein>
<dbReference type="Proteomes" id="UP000310158">
    <property type="component" value="Unassembled WGS sequence"/>
</dbReference>
<feature type="compositionally biased region" description="Low complexity" evidence="2">
    <location>
        <begin position="481"/>
        <end position="493"/>
    </location>
</feature>
<dbReference type="AlphaFoldDB" id="A0A4S4LZ10"/>
<accession>A0A4S4LZ10</accession>
<evidence type="ECO:0000256" key="1">
    <source>
        <dbReference type="SAM" id="Coils"/>
    </source>
</evidence>
<gene>
    <name evidence="3" type="ORF">EW146_g3685</name>
</gene>
<feature type="compositionally biased region" description="Polar residues" evidence="2">
    <location>
        <begin position="568"/>
        <end position="580"/>
    </location>
</feature>
<keyword evidence="4" id="KW-1185">Reference proteome</keyword>
<name>A0A4S4LZ10_9AGAM</name>